<dbReference type="GO" id="GO:0004521">
    <property type="term" value="F:RNA endonuclease activity"/>
    <property type="evidence" value="ECO:0007669"/>
    <property type="project" value="InterPro"/>
</dbReference>
<evidence type="ECO:0000313" key="2">
    <source>
        <dbReference type="EMBL" id="AFZ52861.1"/>
    </source>
</evidence>
<accession>K9Z0Y4</accession>
<dbReference type="Gene3D" id="3.40.50.1010">
    <property type="entry name" value="5'-nuclease"/>
    <property type="match status" value="1"/>
</dbReference>
<organism evidence="2 3">
    <name type="scientific">Cyanobacterium aponinum (strain PCC 10605)</name>
    <dbReference type="NCBI Taxonomy" id="755178"/>
    <lineage>
        <taxon>Bacteria</taxon>
        <taxon>Bacillati</taxon>
        <taxon>Cyanobacteriota</taxon>
        <taxon>Cyanophyceae</taxon>
        <taxon>Oscillatoriophycideae</taxon>
        <taxon>Chroococcales</taxon>
        <taxon>Geminocystaceae</taxon>
        <taxon>Cyanobacterium</taxon>
    </lineage>
</organism>
<dbReference type="Proteomes" id="UP000010480">
    <property type="component" value="Chromosome"/>
</dbReference>
<reference evidence="3" key="1">
    <citation type="journal article" date="2013" name="Proc. Natl. Acad. Sci. U.S.A.">
        <title>Improving the coverage of the cyanobacterial phylum using diversity-driven genome sequencing.</title>
        <authorList>
            <person name="Shih P.M."/>
            <person name="Wu D."/>
            <person name="Latifi A."/>
            <person name="Axen S.D."/>
            <person name="Fewer D.P."/>
            <person name="Talla E."/>
            <person name="Calteau A."/>
            <person name="Cai F."/>
            <person name="Tandeau de Marsac N."/>
            <person name="Rippka R."/>
            <person name="Herdman M."/>
            <person name="Sivonen K."/>
            <person name="Coursin T."/>
            <person name="Laurent T."/>
            <person name="Goodwin L."/>
            <person name="Nolan M."/>
            <person name="Davenport K.W."/>
            <person name="Han C.S."/>
            <person name="Rubin E.M."/>
            <person name="Eisen J.A."/>
            <person name="Woyke T."/>
            <person name="Gugger M."/>
            <person name="Kerfeld C.A."/>
        </authorList>
    </citation>
    <scope>NUCLEOTIDE SEQUENCE [LARGE SCALE GENOMIC DNA]</scope>
    <source>
        <strain evidence="3">PCC 10605</strain>
    </source>
</reference>
<dbReference type="SUPFAM" id="SSF88723">
    <property type="entry name" value="PIN domain-like"/>
    <property type="match status" value="1"/>
</dbReference>
<gene>
    <name evidence="2" type="ordered locus">Cyan10605_0726</name>
</gene>
<name>K9Z0Y4_CYAAP</name>
<evidence type="ECO:0000313" key="3">
    <source>
        <dbReference type="Proteomes" id="UP000010480"/>
    </source>
</evidence>
<dbReference type="InterPro" id="IPR039018">
    <property type="entry name" value="VapC20-like"/>
</dbReference>
<evidence type="ECO:0000259" key="1">
    <source>
        <dbReference type="Pfam" id="PF01850"/>
    </source>
</evidence>
<keyword evidence="3" id="KW-1185">Reference proteome</keyword>
<dbReference type="GO" id="GO:0016075">
    <property type="term" value="P:rRNA catabolic process"/>
    <property type="evidence" value="ECO:0007669"/>
    <property type="project" value="TreeGrafter"/>
</dbReference>
<sequence>MSNRLFLDTTFIQAILNRRDQYHQSALKILPLMKNAQEIWTTEAILMEVGNALSKFDRLKVVSFIKQCYTTENIKIVNISSDVFREGLNLYKSRQDKEWGLIDCISFSVMVKQNITDALTTDHHFAQAGFNA</sequence>
<dbReference type="InterPro" id="IPR002716">
    <property type="entry name" value="PIN_dom"/>
</dbReference>
<dbReference type="KEGG" id="can:Cyan10605_0726"/>
<dbReference type="eggNOG" id="COG2402">
    <property type="taxonomic scope" value="Bacteria"/>
</dbReference>
<dbReference type="InterPro" id="IPR029060">
    <property type="entry name" value="PIN-like_dom_sf"/>
</dbReference>
<dbReference type="Pfam" id="PF01850">
    <property type="entry name" value="PIN"/>
    <property type="match status" value="1"/>
</dbReference>
<protein>
    <recommendedName>
        <fullName evidence="1">PIN domain-containing protein</fullName>
    </recommendedName>
</protein>
<proteinExistence type="predicted"/>
<feature type="domain" description="PIN" evidence="1">
    <location>
        <begin position="6"/>
        <end position="130"/>
    </location>
</feature>
<dbReference type="HOGENOM" id="CLU_136715_1_1_3"/>
<dbReference type="EMBL" id="CP003947">
    <property type="protein sequence ID" value="AFZ52861.1"/>
    <property type="molecule type" value="Genomic_DNA"/>
</dbReference>
<dbReference type="STRING" id="755178.Cyan10605_0726"/>
<dbReference type="PANTHER" id="PTHR42188:SF1">
    <property type="entry name" value="23S RRNA-SPECIFIC ENDONUCLEASE VAPC20"/>
    <property type="match status" value="1"/>
</dbReference>
<dbReference type="AlphaFoldDB" id="K9Z0Y4"/>
<dbReference type="PANTHER" id="PTHR42188">
    <property type="entry name" value="23S RRNA-SPECIFIC ENDONUCLEASE VAPC20"/>
    <property type="match status" value="1"/>
</dbReference>